<keyword evidence="3" id="KW-0946">Virion</keyword>
<keyword evidence="3" id="KW-0167">Capsid protein</keyword>
<evidence type="ECO:0000313" key="4">
    <source>
        <dbReference type="Proteomes" id="UP000320390"/>
    </source>
</evidence>
<gene>
    <name evidence="3" type="primary">cotSA_2</name>
    <name evidence="3" type="ORF">Poly30_23130</name>
</gene>
<dbReference type="InterPro" id="IPR050194">
    <property type="entry name" value="Glycosyltransferase_grp1"/>
</dbReference>
<dbReference type="AlphaFoldDB" id="A0A518ERS4"/>
<evidence type="ECO:0000313" key="3">
    <source>
        <dbReference type="EMBL" id="QDV06798.1"/>
    </source>
</evidence>
<dbReference type="Pfam" id="PF13439">
    <property type="entry name" value="Glyco_transf_4"/>
    <property type="match status" value="1"/>
</dbReference>
<keyword evidence="3" id="KW-0328">Glycosyltransferase</keyword>
<feature type="domain" description="Glycosyltransferase subfamily 4-like N-terminal" evidence="2">
    <location>
        <begin position="19"/>
        <end position="210"/>
    </location>
</feature>
<accession>A0A518ERS4</accession>
<evidence type="ECO:0000259" key="2">
    <source>
        <dbReference type="Pfam" id="PF13439"/>
    </source>
</evidence>
<name>A0A518ERS4_9BACT</name>
<dbReference type="PANTHER" id="PTHR45947:SF13">
    <property type="entry name" value="TRANSFERASE"/>
    <property type="match status" value="1"/>
</dbReference>
<keyword evidence="4" id="KW-1185">Reference proteome</keyword>
<dbReference type="CDD" id="cd03801">
    <property type="entry name" value="GT4_PimA-like"/>
    <property type="match status" value="1"/>
</dbReference>
<dbReference type="PANTHER" id="PTHR45947">
    <property type="entry name" value="SULFOQUINOVOSYL TRANSFERASE SQD2"/>
    <property type="match status" value="1"/>
</dbReference>
<feature type="domain" description="Glycosyl transferase family 1" evidence="1">
    <location>
        <begin position="235"/>
        <end position="392"/>
    </location>
</feature>
<dbReference type="InterPro" id="IPR001296">
    <property type="entry name" value="Glyco_trans_1"/>
</dbReference>
<proteinExistence type="predicted"/>
<reference evidence="3 4" key="1">
    <citation type="submission" date="2019-02" db="EMBL/GenBank/DDBJ databases">
        <title>Deep-cultivation of Planctomycetes and their phenomic and genomic characterization uncovers novel biology.</title>
        <authorList>
            <person name="Wiegand S."/>
            <person name="Jogler M."/>
            <person name="Boedeker C."/>
            <person name="Pinto D."/>
            <person name="Vollmers J."/>
            <person name="Rivas-Marin E."/>
            <person name="Kohn T."/>
            <person name="Peeters S.H."/>
            <person name="Heuer A."/>
            <person name="Rast P."/>
            <person name="Oberbeckmann S."/>
            <person name="Bunk B."/>
            <person name="Jeske O."/>
            <person name="Meyerdierks A."/>
            <person name="Storesund J.E."/>
            <person name="Kallscheuer N."/>
            <person name="Luecker S."/>
            <person name="Lage O.M."/>
            <person name="Pohl T."/>
            <person name="Merkel B.J."/>
            <person name="Hornburger P."/>
            <person name="Mueller R.-W."/>
            <person name="Bruemmer F."/>
            <person name="Labrenz M."/>
            <person name="Spormann A.M."/>
            <person name="Op den Camp H."/>
            <person name="Overmann J."/>
            <person name="Amann R."/>
            <person name="Jetten M.S.M."/>
            <person name="Mascher T."/>
            <person name="Medema M.H."/>
            <person name="Devos D.P."/>
            <person name="Kaster A.-K."/>
            <person name="Ovreas L."/>
            <person name="Rohde M."/>
            <person name="Galperin M.Y."/>
            <person name="Jogler C."/>
        </authorList>
    </citation>
    <scope>NUCLEOTIDE SEQUENCE [LARGE SCALE GENOMIC DNA]</scope>
    <source>
        <strain evidence="3 4">Poly30</strain>
    </source>
</reference>
<dbReference type="Proteomes" id="UP000320390">
    <property type="component" value="Chromosome"/>
</dbReference>
<evidence type="ECO:0000259" key="1">
    <source>
        <dbReference type="Pfam" id="PF00534"/>
    </source>
</evidence>
<dbReference type="GO" id="GO:0016757">
    <property type="term" value="F:glycosyltransferase activity"/>
    <property type="evidence" value="ECO:0007669"/>
    <property type="project" value="UniProtKB-KW"/>
</dbReference>
<dbReference type="Pfam" id="PF00534">
    <property type="entry name" value="Glycos_transf_1"/>
    <property type="match status" value="1"/>
</dbReference>
<dbReference type="EMBL" id="CP036434">
    <property type="protein sequence ID" value="QDV06798.1"/>
    <property type="molecule type" value="Genomic_DNA"/>
</dbReference>
<dbReference type="SUPFAM" id="SSF53756">
    <property type="entry name" value="UDP-Glycosyltransferase/glycogen phosphorylase"/>
    <property type="match status" value="1"/>
</dbReference>
<keyword evidence="3" id="KW-0808">Transferase</keyword>
<dbReference type="RefSeq" id="WP_145197289.1">
    <property type="nucleotide sequence ID" value="NZ_CP036434.1"/>
</dbReference>
<dbReference type="Gene3D" id="3.40.50.2000">
    <property type="entry name" value="Glycogen Phosphorylase B"/>
    <property type="match status" value="2"/>
</dbReference>
<sequence>MRVLFFCEIGDPGVGSSTRQMYGLARELRARGHQTAAVATVRRAEDATPTQIEGMTVFRLHSDYSLRWRGWVSLHNRQIDGPLAAVLAEWRPDVVHAHLVHTHIGYHALTQARAAGAAVVFTSHDAMTFCYQKLTCFHGGEEHGGRLDDVEAYAAKCIPCQRFRFRPGRNRRIRAVLERDVQRVTTVSDELGRVMKANGLPVHRTVHNALETADELPSAEALRRFRETHGLVGAQVLAIGGRLHEQKGVGKLLKMLQILAPEFPDLRLIVMGKREIYDDEFEPQAAALGVADRVVPTGWLGPDELPLAYGITDVFVTPSLCFDTFGLVNLEAMEQSKPVVATTFGGSREVVAHGESGFIENPFDVEAYAARIGELLRDPDRARSMGEEGRRRLMEHFTIRRLADEFLEEYHAALAAVGISETASTS</sequence>
<protein>
    <submittedName>
        <fullName evidence="3">Spore coat protein SA</fullName>
        <ecNumber evidence="3">2.4.-.-</ecNumber>
    </submittedName>
</protein>
<dbReference type="EC" id="2.4.-.-" evidence="3"/>
<dbReference type="OrthoDB" id="9775208at2"/>
<dbReference type="InterPro" id="IPR028098">
    <property type="entry name" value="Glyco_trans_4-like_N"/>
</dbReference>
<organism evidence="3 4">
    <name type="scientific">Saltatorellus ferox</name>
    <dbReference type="NCBI Taxonomy" id="2528018"/>
    <lineage>
        <taxon>Bacteria</taxon>
        <taxon>Pseudomonadati</taxon>
        <taxon>Planctomycetota</taxon>
        <taxon>Planctomycetia</taxon>
        <taxon>Planctomycetia incertae sedis</taxon>
        <taxon>Saltatorellus</taxon>
    </lineage>
</organism>